<accession>A0AAD6J067</accession>
<protein>
    <submittedName>
        <fullName evidence="2">Uncharacterized protein</fullName>
    </submittedName>
</protein>
<dbReference type="AlphaFoldDB" id="A0AAD6J067"/>
<keyword evidence="3" id="KW-1185">Reference proteome</keyword>
<proteinExistence type="predicted"/>
<organism evidence="2 3">
    <name type="scientific">Drechslerella dactyloides</name>
    <name type="common">Nematode-trapping fungus</name>
    <name type="synonym">Arthrobotrys dactyloides</name>
    <dbReference type="NCBI Taxonomy" id="74499"/>
    <lineage>
        <taxon>Eukaryota</taxon>
        <taxon>Fungi</taxon>
        <taxon>Dikarya</taxon>
        <taxon>Ascomycota</taxon>
        <taxon>Pezizomycotina</taxon>
        <taxon>Orbiliomycetes</taxon>
        <taxon>Orbiliales</taxon>
        <taxon>Orbiliaceae</taxon>
        <taxon>Drechslerella</taxon>
    </lineage>
</organism>
<feature type="region of interest" description="Disordered" evidence="1">
    <location>
        <begin position="1"/>
        <end position="26"/>
    </location>
</feature>
<evidence type="ECO:0000256" key="1">
    <source>
        <dbReference type="SAM" id="MobiDB-lite"/>
    </source>
</evidence>
<gene>
    <name evidence="2" type="ORF">Dda_2762</name>
</gene>
<comment type="caution">
    <text evidence="2">The sequence shown here is derived from an EMBL/GenBank/DDBJ whole genome shotgun (WGS) entry which is preliminary data.</text>
</comment>
<sequence>MSDQPLNAGTSASAFMNTATEQTPSPTAMIQAATTEQLKTALNMFAATKAQVAAGVVSVPESLLQELEARKVEAEEELKRRGET</sequence>
<dbReference type="EMBL" id="JAQGDS010000003">
    <property type="protein sequence ID" value="KAJ6261963.1"/>
    <property type="molecule type" value="Genomic_DNA"/>
</dbReference>
<dbReference type="Proteomes" id="UP001221413">
    <property type="component" value="Unassembled WGS sequence"/>
</dbReference>
<name>A0AAD6J067_DREDA</name>
<evidence type="ECO:0000313" key="2">
    <source>
        <dbReference type="EMBL" id="KAJ6261963.1"/>
    </source>
</evidence>
<evidence type="ECO:0000313" key="3">
    <source>
        <dbReference type="Proteomes" id="UP001221413"/>
    </source>
</evidence>
<reference evidence="2" key="1">
    <citation type="submission" date="2023-01" db="EMBL/GenBank/DDBJ databases">
        <title>The chitinases involved in constricting ring structure development in the nematode-trapping fungus Drechslerella dactyloides.</title>
        <authorList>
            <person name="Wang R."/>
            <person name="Zhang L."/>
            <person name="Tang P."/>
            <person name="Li S."/>
            <person name="Liang L."/>
        </authorList>
    </citation>
    <scope>NUCLEOTIDE SEQUENCE</scope>
    <source>
        <strain evidence="2">YMF1.00031</strain>
    </source>
</reference>